<dbReference type="OrthoDB" id="3180855at2"/>
<gene>
    <name evidence="3" type="ORF">HMPREF9156_00352</name>
</gene>
<evidence type="ECO:0000313" key="3">
    <source>
        <dbReference type="EMBL" id="EJD65588.1"/>
    </source>
</evidence>
<comment type="caution">
    <text evidence="3">The sequence shown here is derived from an EMBL/GenBank/DDBJ whole genome shotgun (WGS) entry which is preliminary data.</text>
</comment>
<dbReference type="EMBL" id="AGZS01000001">
    <property type="protein sequence ID" value="EJD65588.1"/>
    <property type="molecule type" value="Genomic_DNA"/>
</dbReference>
<feature type="transmembrane region" description="Helical" evidence="2">
    <location>
        <begin position="402"/>
        <end position="423"/>
    </location>
</feature>
<evidence type="ECO:0000256" key="1">
    <source>
        <dbReference type="SAM" id="MobiDB-lite"/>
    </source>
</evidence>
<organism evidence="3 4">
    <name type="scientific">Scardovia wiggsiae F0424</name>
    <dbReference type="NCBI Taxonomy" id="857290"/>
    <lineage>
        <taxon>Bacteria</taxon>
        <taxon>Bacillati</taxon>
        <taxon>Actinomycetota</taxon>
        <taxon>Actinomycetes</taxon>
        <taxon>Bifidobacteriales</taxon>
        <taxon>Bifidobacteriaceae</taxon>
        <taxon>Scardovia</taxon>
    </lineage>
</organism>
<feature type="transmembrane region" description="Helical" evidence="2">
    <location>
        <begin position="298"/>
        <end position="320"/>
    </location>
</feature>
<name>J0DGX2_9BIFI</name>
<feature type="transmembrane region" description="Helical" evidence="2">
    <location>
        <begin position="360"/>
        <end position="381"/>
    </location>
</feature>
<feature type="transmembrane region" description="Helical" evidence="2">
    <location>
        <begin position="332"/>
        <end position="354"/>
    </location>
</feature>
<protein>
    <submittedName>
        <fullName evidence="3">Uncharacterized protein</fullName>
    </submittedName>
</protein>
<dbReference type="Proteomes" id="UP000006415">
    <property type="component" value="Unassembled WGS sequence"/>
</dbReference>
<feature type="transmembrane region" description="Helical" evidence="2">
    <location>
        <begin position="199"/>
        <end position="223"/>
    </location>
</feature>
<dbReference type="RefSeq" id="WP_007147420.1">
    <property type="nucleotide sequence ID" value="NZ_AKCI01000001.1"/>
</dbReference>
<keyword evidence="2" id="KW-0472">Membrane</keyword>
<dbReference type="AlphaFoldDB" id="J0DGX2"/>
<feature type="region of interest" description="Disordered" evidence="1">
    <location>
        <begin position="1"/>
        <end position="26"/>
    </location>
</feature>
<dbReference type="HOGENOM" id="CLU_635985_0_0_11"/>
<keyword evidence="2" id="KW-0812">Transmembrane</keyword>
<keyword evidence="2" id="KW-1133">Transmembrane helix</keyword>
<dbReference type="STRING" id="857290.HMPREF9156_00352"/>
<sequence length="431" mass="48299">MSDSDNLQHNDKPENSDNNDGKGLTQRVGDAEYPITFSGVDDGYPSLSLLPTGAMLFTEAKHTNNEGEPVQSTKTMPDAKEGRSSYSWRRVWVWTVVYAVGFCVSTFLEAWYIRQSMDSRSRGQSWLFNFIYILPDSWVPQSVKNWYWNLQDNTIVGAFDYIFISFGLMSIVLMSLWVSISSYRAWKKDPTAVIVSGKILYPVLRFSSAVVLFAFSVLVGYGLGWNWWYDSYIRPGVLTGPVAEQWDVVKPTPLRLARWQGSPPGHVCAMGDKDCIRGGWCTWYGTWDDLHNRVPANIVPTVVICVIAVVCLLAIHMYLIRSKGNPDAYWKPAFVSSSVLFGILAAGLFVQALFAHSIAANGVLFDGFVLLMIAALGIIGFRMQLATYWTCVKRRKAHFEWLAGYEIVVVAVAIIICALLLVFGENVTLEV</sequence>
<evidence type="ECO:0000313" key="4">
    <source>
        <dbReference type="Proteomes" id="UP000006415"/>
    </source>
</evidence>
<evidence type="ECO:0000256" key="2">
    <source>
        <dbReference type="SAM" id="Phobius"/>
    </source>
</evidence>
<proteinExistence type="predicted"/>
<dbReference type="eggNOG" id="ENOG50321JN">
    <property type="taxonomic scope" value="Bacteria"/>
</dbReference>
<feature type="transmembrane region" description="Helical" evidence="2">
    <location>
        <begin position="91"/>
        <end position="113"/>
    </location>
</feature>
<reference evidence="3 4" key="1">
    <citation type="submission" date="2012-01" db="EMBL/GenBank/DDBJ databases">
        <title>The Genome Sequence of Scardovia wiggsiae F0424.</title>
        <authorList>
            <consortium name="The Broad Institute Genome Sequencing Platform"/>
            <person name="Earl A."/>
            <person name="Ward D."/>
            <person name="Feldgarden M."/>
            <person name="Gevers D."/>
            <person name="Izard J."/>
            <person name="Ganesan A."/>
            <person name="Baranova O.V."/>
            <person name="Blanton J.M."/>
            <person name="Tanner A.C."/>
            <person name="Mathney J."/>
            <person name="Dewhirst F.E."/>
            <person name="Young S.K."/>
            <person name="Zeng Q."/>
            <person name="Gargeya S."/>
            <person name="Fitzgerald M."/>
            <person name="Haas B."/>
            <person name="Abouelleil A."/>
            <person name="Alvarado L."/>
            <person name="Arachchi H.M."/>
            <person name="Berlin A."/>
            <person name="Chapman S.B."/>
            <person name="Gearin G."/>
            <person name="Goldberg J."/>
            <person name="Griggs A."/>
            <person name="Gujja S."/>
            <person name="Hansen M."/>
            <person name="Heiman D."/>
            <person name="Howarth C."/>
            <person name="Larimer J."/>
            <person name="Lui A."/>
            <person name="MacDonald P.J.P."/>
            <person name="McCowen C."/>
            <person name="Montmayeur A."/>
            <person name="Murphy C."/>
            <person name="Neiman D."/>
            <person name="Pearson M."/>
            <person name="Priest M."/>
            <person name="Roberts A."/>
            <person name="Saif S."/>
            <person name="Shea T."/>
            <person name="Sisk P."/>
            <person name="Stolte C."/>
            <person name="Sykes S."/>
            <person name="Wortman J."/>
            <person name="Nusbaum C."/>
            <person name="Birren B."/>
        </authorList>
    </citation>
    <scope>NUCLEOTIDE SEQUENCE [LARGE SCALE GENOMIC DNA]</scope>
    <source>
        <strain evidence="3 4">F0424</strain>
    </source>
</reference>
<feature type="transmembrane region" description="Helical" evidence="2">
    <location>
        <begin position="155"/>
        <end position="178"/>
    </location>
</feature>
<accession>J0DGX2</accession>
<feature type="compositionally biased region" description="Basic and acidic residues" evidence="1">
    <location>
        <begin position="1"/>
        <end position="15"/>
    </location>
</feature>
<keyword evidence="4" id="KW-1185">Reference proteome</keyword>